<proteinExistence type="predicted"/>
<feature type="non-terminal residue" evidence="2">
    <location>
        <position position="1"/>
    </location>
</feature>
<comment type="caution">
    <text evidence="2">The sequence shown here is derived from an EMBL/GenBank/DDBJ whole genome shotgun (WGS) entry which is preliminary data.</text>
</comment>
<reference evidence="2" key="1">
    <citation type="journal article" date="2014" name="Front. Microbiol.">
        <title>High frequency of phylogenetically diverse reductive dehalogenase-homologous genes in deep subseafloor sedimentary metagenomes.</title>
        <authorList>
            <person name="Kawai M."/>
            <person name="Futagami T."/>
            <person name="Toyoda A."/>
            <person name="Takaki Y."/>
            <person name="Nishi S."/>
            <person name="Hori S."/>
            <person name="Arai W."/>
            <person name="Tsubouchi T."/>
            <person name="Morono Y."/>
            <person name="Uchiyama I."/>
            <person name="Ito T."/>
            <person name="Fujiyama A."/>
            <person name="Inagaki F."/>
            <person name="Takami H."/>
        </authorList>
    </citation>
    <scope>NUCLEOTIDE SEQUENCE</scope>
    <source>
        <strain evidence="2">Expedition CK06-06</strain>
    </source>
</reference>
<evidence type="ECO:0000259" key="1">
    <source>
        <dbReference type="Pfam" id="PF12697"/>
    </source>
</evidence>
<sequence length="234" mass="25648">AAGGQDASIFDSFTPLLNKVGYKTVAINRRGFAGSKGPLEDLTLHDLANDIAGVIKKLGGNPVHVLGWAFGNRVARCLSEDHPQLVKSVILLAAGGEVPPEPETLKVIAILSNPNSSREEVYGALKFWLFSPSTDMETVNQVFSGRKTWPKAQQAHNKASQTTPLMEWRNGGQAPMLIIQGLDDKSAVPENGHILKKEYSERIKLVDIENVGHFMIYEQPKQVADEIISYLSNF</sequence>
<accession>X0ZLS2</accession>
<dbReference type="PANTHER" id="PTHR43798:SF5">
    <property type="entry name" value="MONOACYLGLYCEROL LIPASE ABHD6"/>
    <property type="match status" value="1"/>
</dbReference>
<feature type="domain" description="AB hydrolase-1" evidence="1">
    <location>
        <begin position="4"/>
        <end position="225"/>
    </location>
</feature>
<dbReference type="Pfam" id="PF12697">
    <property type="entry name" value="Abhydrolase_6"/>
    <property type="match status" value="1"/>
</dbReference>
<dbReference type="GO" id="GO:0016020">
    <property type="term" value="C:membrane"/>
    <property type="evidence" value="ECO:0007669"/>
    <property type="project" value="TreeGrafter"/>
</dbReference>
<dbReference type="SUPFAM" id="SSF53474">
    <property type="entry name" value="alpha/beta-Hydrolases"/>
    <property type="match status" value="1"/>
</dbReference>
<protein>
    <recommendedName>
        <fullName evidence="1">AB hydrolase-1 domain-containing protein</fullName>
    </recommendedName>
</protein>
<evidence type="ECO:0000313" key="2">
    <source>
        <dbReference type="EMBL" id="GAG59012.1"/>
    </source>
</evidence>
<dbReference type="EMBL" id="BART01004949">
    <property type="protein sequence ID" value="GAG59012.1"/>
    <property type="molecule type" value="Genomic_DNA"/>
</dbReference>
<name>X0ZLS2_9ZZZZ</name>
<dbReference type="InterPro" id="IPR029058">
    <property type="entry name" value="AB_hydrolase_fold"/>
</dbReference>
<dbReference type="GO" id="GO:0047372">
    <property type="term" value="F:monoacylglycerol lipase activity"/>
    <property type="evidence" value="ECO:0007669"/>
    <property type="project" value="TreeGrafter"/>
</dbReference>
<dbReference type="PRINTS" id="PR00412">
    <property type="entry name" value="EPOXHYDRLASE"/>
</dbReference>
<dbReference type="InterPro" id="IPR050266">
    <property type="entry name" value="AB_hydrolase_sf"/>
</dbReference>
<gene>
    <name evidence="2" type="ORF">S01H4_11929</name>
</gene>
<dbReference type="GO" id="GO:0046464">
    <property type="term" value="P:acylglycerol catabolic process"/>
    <property type="evidence" value="ECO:0007669"/>
    <property type="project" value="TreeGrafter"/>
</dbReference>
<dbReference type="PANTHER" id="PTHR43798">
    <property type="entry name" value="MONOACYLGLYCEROL LIPASE"/>
    <property type="match status" value="1"/>
</dbReference>
<dbReference type="AlphaFoldDB" id="X0ZLS2"/>
<dbReference type="InterPro" id="IPR000639">
    <property type="entry name" value="Epox_hydrolase-like"/>
</dbReference>
<dbReference type="Gene3D" id="3.40.50.1820">
    <property type="entry name" value="alpha/beta hydrolase"/>
    <property type="match status" value="1"/>
</dbReference>
<dbReference type="InterPro" id="IPR000073">
    <property type="entry name" value="AB_hydrolase_1"/>
</dbReference>
<organism evidence="2">
    <name type="scientific">marine sediment metagenome</name>
    <dbReference type="NCBI Taxonomy" id="412755"/>
    <lineage>
        <taxon>unclassified sequences</taxon>
        <taxon>metagenomes</taxon>
        <taxon>ecological metagenomes</taxon>
    </lineage>
</organism>